<keyword evidence="4" id="KW-1185">Reference proteome</keyword>
<keyword evidence="1" id="KW-0732">Signal</keyword>
<evidence type="ECO:0000313" key="4">
    <source>
        <dbReference type="Proteomes" id="UP001325479"/>
    </source>
</evidence>
<dbReference type="InterPro" id="IPR038507">
    <property type="entry name" value="YcnI-like_sf"/>
</dbReference>
<dbReference type="RefSeq" id="WP_114809082.1">
    <property type="nucleotide sequence ID" value="NZ_CP139965.1"/>
</dbReference>
<reference evidence="3 4" key="1">
    <citation type="submission" date="2023-12" db="EMBL/GenBank/DDBJ databases">
        <title>Genome sequencing and assembly of bacterial species from a model synthetic community.</title>
        <authorList>
            <person name="Hogle S.L."/>
        </authorList>
    </citation>
    <scope>NUCLEOTIDE SEQUENCE [LARGE SCALE GENOMIC DNA]</scope>
    <source>
        <strain evidence="3 4">HAMBI 2494</strain>
    </source>
</reference>
<feature type="signal peptide" evidence="1">
    <location>
        <begin position="1"/>
        <end position="32"/>
    </location>
</feature>
<evidence type="ECO:0000313" key="3">
    <source>
        <dbReference type="EMBL" id="WQD76802.1"/>
    </source>
</evidence>
<dbReference type="Gene3D" id="2.60.40.2230">
    <property type="entry name" value="Uncharacterised protein YcnI-like PF07987, DUF1775"/>
    <property type="match status" value="1"/>
</dbReference>
<dbReference type="Pfam" id="PF07987">
    <property type="entry name" value="DUF1775"/>
    <property type="match status" value="1"/>
</dbReference>
<evidence type="ECO:0000256" key="1">
    <source>
        <dbReference type="SAM" id="SignalP"/>
    </source>
</evidence>
<name>A0ABZ0WHP3_9BURK</name>
<protein>
    <submittedName>
        <fullName evidence="3">YcnI family protein</fullName>
    </submittedName>
</protein>
<evidence type="ECO:0000259" key="2">
    <source>
        <dbReference type="Pfam" id="PF07987"/>
    </source>
</evidence>
<accession>A0ABZ0WHP3</accession>
<proteinExistence type="predicted"/>
<gene>
    <name evidence="3" type="ORF">U0042_22370</name>
</gene>
<feature type="domain" description="YncI copper-binding" evidence="2">
    <location>
        <begin position="33"/>
        <end position="178"/>
    </location>
</feature>
<dbReference type="CDD" id="cd08545">
    <property type="entry name" value="YcnI_like"/>
    <property type="match status" value="1"/>
</dbReference>
<dbReference type="EMBL" id="CP139965">
    <property type="protein sequence ID" value="WQD76802.1"/>
    <property type="molecule type" value="Genomic_DNA"/>
</dbReference>
<organism evidence="3 4">
    <name type="scientific">Paraburkholderia kururiensis</name>
    <dbReference type="NCBI Taxonomy" id="984307"/>
    <lineage>
        <taxon>Bacteria</taxon>
        <taxon>Pseudomonadati</taxon>
        <taxon>Pseudomonadota</taxon>
        <taxon>Betaproteobacteria</taxon>
        <taxon>Burkholderiales</taxon>
        <taxon>Burkholderiaceae</taxon>
        <taxon>Paraburkholderia</taxon>
    </lineage>
</organism>
<dbReference type="InterPro" id="IPR012533">
    <property type="entry name" value="YcnI-copper_dom"/>
</dbReference>
<sequence length="190" mass="20130">MLIAFHGRAPRRHALALSVFVALASVAGRASAHITAAPNEGVAGSYFETSFKVPHGCDGASTVAIRVTIPDGVTSVKPQMKPGWTARIATRPVDPPLVGENGATITTTVQSVEWRGGPLPDAFYDRFGLVMKLPATPGRTLFFPVEQTCERGSRAWTEIPAEGADPHALHSPAPFVRVTAPEAAGHVHEH</sequence>
<dbReference type="Proteomes" id="UP001325479">
    <property type="component" value="Chromosome"/>
</dbReference>
<feature type="chain" id="PRO_5047471272" evidence="1">
    <location>
        <begin position="33"/>
        <end position="190"/>
    </location>
</feature>